<dbReference type="EMBL" id="JADEWL010000022">
    <property type="protein sequence ID" value="MBE9212972.1"/>
    <property type="molecule type" value="Genomic_DNA"/>
</dbReference>
<dbReference type="Proteomes" id="UP000620559">
    <property type="component" value="Unassembled WGS sequence"/>
</dbReference>
<dbReference type="RefSeq" id="WP_193919417.1">
    <property type="nucleotide sequence ID" value="NZ_JADEWL010000022.1"/>
</dbReference>
<keyword evidence="3" id="KW-1185">Reference proteome</keyword>
<proteinExistence type="predicted"/>
<protein>
    <submittedName>
        <fullName evidence="2">Uncharacterized protein</fullName>
    </submittedName>
</protein>
<keyword evidence="1" id="KW-1133">Transmembrane helix</keyword>
<sequence>MKKFIIWAISVLLIVTNFEWFLGVVFDIYDAIVNVFSSYSTDYKMLAVGAAIIYFAIIVKRIGD</sequence>
<gene>
    <name evidence="2" type="ORF">IQ247_09785</name>
</gene>
<reference evidence="2" key="1">
    <citation type="submission" date="2020-10" db="EMBL/GenBank/DDBJ databases">
        <authorList>
            <person name="Castelo-Branco R."/>
            <person name="Eusebio N."/>
            <person name="Adriana R."/>
            <person name="Vieira A."/>
            <person name="Brugerolle De Fraissinette N."/>
            <person name="Rezende De Castro R."/>
            <person name="Schneider M.P."/>
            <person name="Vasconcelos V."/>
            <person name="Leao P.N."/>
        </authorList>
    </citation>
    <scope>NUCLEOTIDE SEQUENCE</scope>
    <source>
        <strain evidence="2">LEGE 06105</strain>
    </source>
</reference>
<feature type="transmembrane region" description="Helical" evidence="1">
    <location>
        <begin position="5"/>
        <end position="26"/>
    </location>
</feature>
<name>A0A8J7F1C0_9CYAN</name>
<feature type="transmembrane region" description="Helical" evidence="1">
    <location>
        <begin position="46"/>
        <end position="63"/>
    </location>
</feature>
<evidence type="ECO:0000313" key="2">
    <source>
        <dbReference type="EMBL" id="MBE9212972.1"/>
    </source>
</evidence>
<accession>A0A8J7F1C0</accession>
<comment type="caution">
    <text evidence="2">The sequence shown here is derived from an EMBL/GenBank/DDBJ whole genome shotgun (WGS) entry which is preliminary data.</text>
</comment>
<organism evidence="2 3">
    <name type="scientific">Plectonema cf. radiosum LEGE 06105</name>
    <dbReference type="NCBI Taxonomy" id="945769"/>
    <lineage>
        <taxon>Bacteria</taxon>
        <taxon>Bacillati</taxon>
        <taxon>Cyanobacteriota</taxon>
        <taxon>Cyanophyceae</taxon>
        <taxon>Oscillatoriophycideae</taxon>
        <taxon>Oscillatoriales</taxon>
        <taxon>Microcoleaceae</taxon>
        <taxon>Plectonema</taxon>
    </lineage>
</organism>
<dbReference type="AlphaFoldDB" id="A0A8J7F1C0"/>
<evidence type="ECO:0000313" key="3">
    <source>
        <dbReference type="Proteomes" id="UP000620559"/>
    </source>
</evidence>
<keyword evidence="1" id="KW-0472">Membrane</keyword>
<evidence type="ECO:0000256" key="1">
    <source>
        <dbReference type="SAM" id="Phobius"/>
    </source>
</evidence>
<keyword evidence="1" id="KW-0812">Transmembrane</keyword>